<evidence type="ECO:0000313" key="1">
    <source>
        <dbReference type="EMBL" id="KPC64986.1"/>
    </source>
</evidence>
<protein>
    <submittedName>
        <fullName evidence="1">Uncharacterized protein</fullName>
    </submittedName>
</protein>
<keyword evidence="2" id="KW-1185">Reference proteome</keyword>
<proteinExistence type="predicted"/>
<dbReference type="AlphaFoldDB" id="A0A0N0XXK9"/>
<reference evidence="2" key="1">
    <citation type="submission" date="2015-07" db="EMBL/GenBank/DDBJ databases">
        <authorList>
            <person name="Ju K.-S."/>
            <person name="Doroghazi J.R."/>
            <person name="Metcalf W.W."/>
        </authorList>
    </citation>
    <scope>NUCLEOTIDE SEQUENCE [LARGE SCALE GENOMIC DNA]</scope>
    <source>
        <strain evidence="2">NRRL ISP-5002</strain>
    </source>
</reference>
<evidence type="ECO:0000313" key="2">
    <source>
        <dbReference type="Proteomes" id="UP000037982"/>
    </source>
</evidence>
<name>A0A0N0XXK9_9ACTN</name>
<gene>
    <name evidence="1" type="ORF">ADL29_09140</name>
</gene>
<dbReference type="Pfam" id="PF20060">
    <property type="entry name" value="DUF6459"/>
    <property type="match status" value="1"/>
</dbReference>
<organism evidence="1 2">
    <name type="scientific">Streptomyces chattanoogensis</name>
    <dbReference type="NCBI Taxonomy" id="66876"/>
    <lineage>
        <taxon>Bacteria</taxon>
        <taxon>Bacillati</taxon>
        <taxon>Actinomycetota</taxon>
        <taxon>Actinomycetes</taxon>
        <taxon>Kitasatosporales</taxon>
        <taxon>Streptomycetaceae</taxon>
        <taxon>Streptomyces</taxon>
    </lineage>
</organism>
<dbReference type="InterPro" id="IPR045596">
    <property type="entry name" value="DUF6459"/>
</dbReference>
<dbReference type="EMBL" id="LGKG01000068">
    <property type="protein sequence ID" value="KPC64986.1"/>
    <property type="molecule type" value="Genomic_DNA"/>
</dbReference>
<dbReference type="Proteomes" id="UP000037982">
    <property type="component" value="Unassembled WGS sequence"/>
</dbReference>
<comment type="caution">
    <text evidence="1">The sequence shown here is derived from an EMBL/GenBank/DDBJ whole genome shotgun (WGS) entry which is preliminary data.</text>
</comment>
<accession>A0A0N0XXK9</accession>
<dbReference type="PATRIC" id="fig|66876.3.peg.1991"/>
<sequence length="132" mass="14734">MPTVGAQRRALERQPHRWFAHQLLLTLSGQLPVHALLRHALPAAYDRLVELAPMAPLRPLARPGRAAPLPSLRKCGLCRPRDGVIEAFARIASGDRLRALAFRLELCADTRWRCATFDIGPMPAPWLPTPRP</sequence>